<reference evidence="1" key="1">
    <citation type="submission" date="2020-07" db="EMBL/GenBank/DDBJ databases">
        <title>Multicomponent nature underlies the extraordinary mechanical properties of spider dragline silk.</title>
        <authorList>
            <person name="Kono N."/>
            <person name="Nakamura H."/>
            <person name="Mori M."/>
            <person name="Yoshida Y."/>
            <person name="Ohtoshi R."/>
            <person name="Malay A.D."/>
            <person name="Moran D.A.P."/>
            <person name="Tomita M."/>
            <person name="Numata K."/>
            <person name="Arakawa K."/>
        </authorList>
    </citation>
    <scope>NUCLEOTIDE SEQUENCE</scope>
</reference>
<keyword evidence="2" id="KW-1185">Reference proteome</keyword>
<name>A0A8X6JXC8_TRICU</name>
<proteinExistence type="predicted"/>
<dbReference type="Proteomes" id="UP000887116">
    <property type="component" value="Unassembled WGS sequence"/>
</dbReference>
<comment type="caution">
    <text evidence="1">The sequence shown here is derived from an EMBL/GenBank/DDBJ whole genome shotgun (WGS) entry which is preliminary data.</text>
</comment>
<protein>
    <submittedName>
        <fullName evidence="1">Uncharacterized protein</fullName>
    </submittedName>
</protein>
<evidence type="ECO:0000313" key="1">
    <source>
        <dbReference type="EMBL" id="GFR21366.1"/>
    </source>
</evidence>
<evidence type="ECO:0000313" key="2">
    <source>
        <dbReference type="Proteomes" id="UP000887116"/>
    </source>
</evidence>
<accession>A0A8X6JXC8</accession>
<organism evidence="1 2">
    <name type="scientific">Trichonephila clavata</name>
    <name type="common">Joro spider</name>
    <name type="synonym">Nephila clavata</name>
    <dbReference type="NCBI Taxonomy" id="2740835"/>
    <lineage>
        <taxon>Eukaryota</taxon>
        <taxon>Metazoa</taxon>
        <taxon>Ecdysozoa</taxon>
        <taxon>Arthropoda</taxon>
        <taxon>Chelicerata</taxon>
        <taxon>Arachnida</taxon>
        <taxon>Araneae</taxon>
        <taxon>Araneomorphae</taxon>
        <taxon>Entelegynae</taxon>
        <taxon>Araneoidea</taxon>
        <taxon>Nephilidae</taxon>
        <taxon>Trichonephila</taxon>
    </lineage>
</organism>
<dbReference type="AlphaFoldDB" id="A0A8X6JXC8"/>
<dbReference type="EMBL" id="BMAO01037938">
    <property type="protein sequence ID" value="GFR21366.1"/>
    <property type="molecule type" value="Genomic_DNA"/>
</dbReference>
<sequence>MDARLTTNRLLMFLKDINLRCCGRPFVESIGTVSSCFNRILLDNVKQHFLKEHCATFTSGKNVLTPRASENECPTGNWTPYLV</sequence>
<gene>
    <name evidence="1" type="ORF">TNCT_178151</name>
</gene>